<comment type="caution">
    <text evidence="1">The sequence shown here is derived from an EMBL/GenBank/DDBJ whole genome shotgun (WGS) entry which is preliminary data.</text>
</comment>
<evidence type="ECO:0000313" key="1">
    <source>
        <dbReference type="EMBL" id="GAG80669.1"/>
    </source>
</evidence>
<protein>
    <submittedName>
        <fullName evidence="1">Uncharacterized protein</fullName>
    </submittedName>
</protein>
<sequence>HYFIILKDYKKASHRLRNNSENNVMLYKV</sequence>
<dbReference type="EMBL" id="BART01019003">
    <property type="protein sequence ID" value="GAG80669.1"/>
    <property type="molecule type" value="Genomic_DNA"/>
</dbReference>
<reference evidence="1" key="1">
    <citation type="journal article" date="2014" name="Front. Microbiol.">
        <title>High frequency of phylogenetically diverse reductive dehalogenase-homologous genes in deep subseafloor sedimentary metagenomes.</title>
        <authorList>
            <person name="Kawai M."/>
            <person name="Futagami T."/>
            <person name="Toyoda A."/>
            <person name="Takaki Y."/>
            <person name="Nishi S."/>
            <person name="Hori S."/>
            <person name="Arai W."/>
            <person name="Tsubouchi T."/>
            <person name="Morono Y."/>
            <person name="Uchiyama I."/>
            <person name="Ito T."/>
            <person name="Fujiyama A."/>
            <person name="Inagaki F."/>
            <person name="Takami H."/>
        </authorList>
    </citation>
    <scope>NUCLEOTIDE SEQUENCE</scope>
    <source>
        <strain evidence="1">Expedition CK06-06</strain>
    </source>
</reference>
<gene>
    <name evidence="1" type="ORF">S01H4_35691</name>
</gene>
<feature type="non-terminal residue" evidence="1">
    <location>
        <position position="1"/>
    </location>
</feature>
<proteinExistence type="predicted"/>
<dbReference type="AlphaFoldDB" id="X1AFI7"/>
<accession>X1AFI7</accession>
<name>X1AFI7_9ZZZZ</name>
<organism evidence="1">
    <name type="scientific">marine sediment metagenome</name>
    <dbReference type="NCBI Taxonomy" id="412755"/>
    <lineage>
        <taxon>unclassified sequences</taxon>
        <taxon>metagenomes</taxon>
        <taxon>ecological metagenomes</taxon>
    </lineage>
</organism>